<evidence type="ECO:0000256" key="1">
    <source>
        <dbReference type="SAM" id="MobiDB-lite"/>
    </source>
</evidence>
<organism evidence="4 5">
    <name type="scientific">Agaribacter flavus</name>
    <dbReference type="NCBI Taxonomy" id="1902781"/>
    <lineage>
        <taxon>Bacteria</taxon>
        <taxon>Pseudomonadati</taxon>
        <taxon>Pseudomonadota</taxon>
        <taxon>Gammaproteobacteria</taxon>
        <taxon>Alteromonadales</taxon>
        <taxon>Alteromonadaceae</taxon>
        <taxon>Agaribacter</taxon>
    </lineage>
</organism>
<feature type="compositionally biased region" description="Low complexity" evidence="1">
    <location>
        <begin position="220"/>
        <end position="232"/>
    </location>
</feature>
<keyword evidence="2" id="KW-0812">Transmembrane</keyword>
<gene>
    <name evidence="4" type="ORF">ACFOHL_05890</name>
</gene>
<comment type="caution">
    <text evidence="4">The sequence shown here is derived from an EMBL/GenBank/DDBJ whole genome shotgun (WGS) entry which is preliminary data.</text>
</comment>
<evidence type="ECO:0000313" key="4">
    <source>
        <dbReference type="EMBL" id="MFC3121143.1"/>
    </source>
</evidence>
<feature type="region of interest" description="Disordered" evidence="1">
    <location>
        <begin position="158"/>
        <end position="250"/>
    </location>
</feature>
<dbReference type="InterPro" id="IPR050400">
    <property type="entry name" value="Bact_Cytoskel_RodZ"/>
</dbReference>
<dbReference type="Proteomes" id="UP001595478">
    <property type="component" value="Unassembled WGS sequence"/>
</dbReference>
<dbReference type="PANTHER" id="PTHR34475:SF1">
    <property type="entry name" value="CYTOSKELETON PROTEIN RODZ"/>
    <property type="match status" value="1"/>
</dbReference>
<feature type="region of interest" description="Disordered" evidence="1">
    <location>
        <begin position="1"/>
        <end position="22"/>
    </location>
</feature>
<feature type="domain" description="Cytoskeleton protein RodZ-like C-terminal" evidence="3">
    <location>
        <begin position="284"/>
        <end position="351"/>
    </location>
</feature>
<feature type="compositionally biased region" description="Basic and acidic residues" evidence="1">
    <location>
        <begin position="160"/>
        <end position="175"/>
    </location>
</feature>
<keyword evidence="2" id="KW-1133">Transmembrane helix</keyword>
<evidence type="ECO:0000256" key="2">
    <source>
        <dbReference type="SAM" id="Phobius"/>
    </source>
</evidence>
<dbReference type="RefSeq" id="WP_376919282.1">
    <property type="nucleotide sequence ID" value="NZ_JBHRSW010000007.1"/>
</dbReference>
<proteinExistence type="predicted"/>
<keyword evidence="5" id="KW-1185">Reference proteome</keyword>
<protein>
    <submittedName>
        <fullName evidence="4">RodZ domain-containing protein</fullName>
    </submittedName>
</protein>
<accession>A0ABV7FLD7</accession>
<dbReference type="EMBL" id="JBHRSW010000007">
    <property type="protein sequence ID" value="MFC3121143.1"/>
    <property type="molecule type" value="Genomic_DNA"/>
</dbReference>
<dbReference type="Pfam" id="PF13413">
    <property type="entry name" value="HTH_25"/>
    <property type="match status" value="1"/>
</dbReference>
<reference evidence="5" key="1">
    <citation type="journal article" date="2019" name="Int. J. Syst. Evol. Microbiol.">
        <title>The Global Catalogue of Microorganisms (GCM) 10K type strain sequencing project: providing services to taxonomists for standard genome sequencing and annotation.</title>
        <authorList>
            <consortium name="The Broad Institute Genomics Platform"/>
            <consortium name="The Broad Institute Genome Sequencing Center for Infectious Disease"/>
            <person name="Wu L."/>
            <person name="Ma J."/>
        </authorList>
    </citation>
    <scope>NUCLEOTIDE SEQUENCE [LARGE SCALE GENOMIC DNA]</scope>
    <source>
        <strain evidence="5">KCTC 52473</strain>
    </source>
</reference>
<dbReference type="InterPro" id="IPR001387">
    <property type="entry name" value="Cro/C1-type_HTH"/>
</dbReference>
<evidence type="ECO:0000259" key="3">
    <source>
        <dbReference type="Pfam" id="PF13464"/>
    </source>
</evidence>
<feature type="transmembrane region" description="Helical" evidence="2">
    <location>
        <begin position="117"/>
        <end position="137"/>
    </location>
</feature>
<name>A0ABV7FLD7_9ALTE</name>
<sequence>MNKQENTPEQETESQVSQSPGQQLRLARESLGLSRQQVADRLHLRLISIEAIESDGIEQGVSITFTKGYVRLYAKLVNLEVQPLLDAFERIHVGDKKPAKLQSFSRRVEREAHDSRWNMVTYVVVILVIASLGYWWYDQQEGTFSEIASDALEQVGQTFEKSEEPLEDKNEEKLDSGPQITEESVQELQNESLSNEESDSEDIRTVDVEEADDSALLDGTSELSTVTESTELAASDQIIDQETSKPIDEPDEVQDDLIASASVEEPQRNSTSLANDDGTVDMIFTFKQDCWLSVKDSTGETIAYGTKVKGRVMEISGIPPIKVNLCPPERVEIEFGRQLVDLSEFTRGSPVKIELPLASQ</sequence>
<evidence type="ECO:0000313" key="5">
    <source>
        <dbReference type="Proteomes" id="UP001595478"/>
    </source>
</evidence>
<dbReference type="PANTHER" id="PTHR34475">
    <property type="match status" value="1"/>
</dbReference>
<dbReference type="Pfam" id="PF13464">
    <property type="entry name" value="RodZ_C"/>
    <property type="match status" value="1"/>
</dbReference>
<dbReference type="InterPro" id="IPR010982">
    <property type="entry name" value="Lambda_DNA-bd_dom_sf"/>
</dbReference>
<dbReference type="CDD" id="cd00093">
    <property type="entry name" value="HTH_XRE"/>
    <property type="match status" value="1"/>
</dbReference>
<dbReference type="InterPro" id="IPR025194">
    <property type="entry name" value="RodZ-like_C"/>
</dbReference>
<dbReference type="Gene3D" id="1.10.260.40">
    <property type="entry name" value="lambda repressor-like DNA-binding domains"/>
    <property type="match status" value="1"/>
</dbReference>
<keyword evidence="2" id="KW-0472">Membrane</keyword>